<dbReference type="EMBL" id="CP031320">
    <property type="protein sequence ID" value="AXK34224.1"/>
    <property type="molecule type" value="Genomic_DNA"/>
</dbReference>
<dbReference type="KEGG" id="sarm:DVA86_17780"/>
<feature type="domain" description="Methyltransferase" evidence="5">
    <location>
        <begin position="53"/>
        <end position="147"/>
    </location>
</feature>
<gene>
    <name evidence="6" type="ORF">DVA86_17780</name>
</gene>
<dbReference type="GO" id="GO:0032259">
    <property type="term" value="P:methylation"/>
    <property type="evidence" value="ECO:0007669"/>
    <property type="project" value="UniProtKB-KW"/>
</dbReference>
<feature type="region of interest" description="Disordered" evidence="4">
    <location>
        <begin position="196"/>
        <end position="221"/>
    </location>
</feature>
<reference evidence="6 7" key="1">
    <citation type="submission" date="2018-07" db="EMBL/GenBank/DDBJ databases">
        <title>Draft genome of the type strain Streptomyces armeniacus ATCC 15676.</title>
        <authorList>
            <person name="Labana P."/>
            <person name="Gosse J.T."/>
            <person name="Boddy C.N."/>
        </authorList>
    </citation>
    <scope>NUCLEOTIDE SEQUENCE [LARGE SCALE GENOMIC DNA]</scope>
    <source>
        <strain evidence="6 7">ATCC 15676</strain>
    </source>
</reference>
<keyword evidence="1 6" id="KW-0489">Methyltransferase</keyword>
<dbReference type="PANTHER" id="PTHR43464">
    <property type="entry name" value="METHYLTRANSFERASE"/>
    <property type="match status" value="1"/>
</dbReference>
<keyword evidence="2 6" id="KW-0808">Transferase</keyword>
<dbReference type="InterPro" id="IPR029063">
    <property type="entry name" value="SAM-dependent_MTases_sf"/>
</dbReference>
<evidence type="ECO:0000256" key="4">
    <source>
        <dbReference type="SAM" id="MobiDB-lite"/>
    </source>
</evidence>
<keyword evidence="7" id="KW-1185">Reference proteome</keyword>
<evidence type="ECO:0000256" key="3">
    <source>
        <dbReference type="ARBA" id="ARBA00022691"/>
    </source>
</evidence>
<accession>A0A345XRF8</accession>
<organism evidence="6 7">
    <name type="scientific">Streptomyces armeniacus</name>
    <dbReference type="NCBI Taxonomy" id="83291"/>
    <lineage>
        <taxon>Bacteria</taxon>
        <taxon>Bacillati</taxon>
        <taxon>Actinomycetota</taxon>
        <taxon>Actinomycetes</taxon>
        <taxon>Kitasatosporales</taxon>
        <taxon>Streptomycetaceae</taxon>
        <taxon>Streptomyces</taxon>
    </lineage>
</organism>
<dbReference type="Gene3D" id="3.40.50.150">
    <property type="entry name" value="Vaccinia Virus protein VP39"/>
    <property type="match status" value="1"/>
</dbReference>
<proteinExistence type="predicted"/>
<dbReference type="InterPro" id="IPR041698">
    <property type="entry name" value="Methyltransf_25"/>
</dbReference>
<keyword evidence="3" id="KW-0949">S-adenosyl-L-methionine</keyword>
<evidence type="ECO:0000256" key="1">
    <source>
        <dbReference type="ARBA" id="ARBA00022603"/>
    </source>
</evidence>
<evidence type="ECO:0000313" key="7">
    <source>
        <dbReference type="Proteomes" id="UP000254425"/>
    </source>
</evidence>
<dbReference type="CDD" id="cd02440">
    <property type="entry name" value="AdoMet_MTases"/>
    <property type="match status" value="1"/>
</dbReference>
<feature type="compositionally biased region" description="Polar residues" evidence="4">
    <location>
        <begin position="199"/>
        <end position="213"/>
    </location>
</feature>
<protein>
    <submittedName>
        <fullName evidence="6">Class I SAM-dependent methyltransferase</fullName>
    </submittedName>
</protein>
<name>A0A345XRF8_9ACTN</name>
<evidence type="ECO:0000313" key="6">
    <source>
        <dbReference type="EMBL" id="AXK34224.1"/>
    </source>
</evidence>
<dbReference type="RefSeq" id="WP_208879549.1">
    <property type="nucleotide sequence ID" value="NZ_CP031320.1"/>
</dbReference>
<dbReference type="Pfam" id="PF13649">
    <property type="entry name" value="Methyltransf_25"/>
    <property type="match status" value="1"/>
</dbReference>
<dbReference type="GO" id="GO:0008168">
    <property type="term" value="F:methyltransferase activity"/>
    <property type="evidence" value="ECO:0007669"/>
    <property type="project" value="UniProtKB-KW"/>
</dbReference>
<evidence type="ECO:0000259" key="5">
    <source>
        <dbReference type="Pfam" id="PF13649"/>
    </source>
</evidence>
<dbReference type="Proteomes" id="UP000254425">
    <property type="component" value="Chromosome"/>
</dbReference>
<dbReference type="PANTHER" id="PTHR43464:SF19">
    <property type="entry name" value="UBIQUINONE BIOSYNTHESIS O-METHYLTRANSFERASE, MITOCHONDRIAL"/>
    <property type="match status" value="1"/>
</dbReference>
<sequence length="221" mass="24267">MSHGHDGDHGEHDELTGAAYWDARYRESDRIWSGEPNAVLVKETDGLEPGRALDLGCGEGGDAIWLARRGWRVTATDISQVALDRAAAHAAEAGVAEDRIDWQRHDLGETFPDGTYDLVSAHFLHSYDDMPGERIMRSAAAAVAPGGVLLIVGHSGWPSWQENPHPGVHFPTPEEVLAGLRLADGDWEVLRCEEHERIQQTPDGQTGTRTDNTVKVRRLTP</sequence>
<evidence type="ECO:0000256" key="2">
    <source>
        <dbReference type="ARBA" id="ARBA00022679"/>
    </source>
</evidence>
<dbReference type="SUPFAM" id="SSF53335">
    <property type="entry name" value="S-adenosyl-L-methionine-dependent methyltransferases"/>
    <property type="match status" value="1"/>
</dbReference>
<dbReference type="AlphaFoldDB" id="A0A345XRF8"/>